<dbReference type="AlphaFoldDB" id="A0A1F5NNQ6"/>
<evidence type="ECO:0000313" key="4">
    <source>
        <dbReference type="EMBL" id="OGE79315.1"/>
    </source>
</evidence>
<dbReference type="InterPro" id="IPR050582">
    <property type="entry name" value="HAD-like_SerB"/>
</dbReference>
<gene>
    <name evidence="4" type="ORF">A2751_04975</name>
</gene>
<dbReference type="SUPFAM" id="SSF56784">
    <property type="entry name" value="HAD-like"/>
    <property type="match status" value="1"/>
</dbReference>
<dbReference type="NCBIfam" id="TIGR01488">
    <property type="entry name" value="HAD-SF-IB"/>
    <property type="match status" value="1"/>
</dbReference>
<evidence type="ECO:0000256" key="1">
    <source>
        <dbReference type="ARBA" id="ARBA00022723"/>
    </source>
</evidence>
<dbReference type="PANTHER" id="PTHR43344">
    <property type="entry name" value="PHOSPHOSERINE PHOSPHATASE"/>
    <property type="match status" value="1"/>
</dbReference>
<evidence type="ECO:0000256" key="2">
    <source>
        <dbReference type="ARBA" id="ARBA00022801"/>
    </source>
</evidence>
<name>A0A1F5NNQ6_9BACT</name>
<evidence type="ECO:0000256" key="3">
    <source>
        <dbReference type="ARBA" id="ARBA00022842"/>
    </source>
</evidence>
<dbReference type="Pfam" id="PF12710">
    <property type="entry name" value="HAD"/>
    <property type="match status" value="1"/>
</dbReference>
<proteinExistence type="predicted"/>
<dbReference type="Gene3D" id="3.40.50.1000">
    <property type="entry name" value="HAD superfamily/HAD-like"/>
    <property type="match status" value="1"/>
</dbReference>
<sequence>MKSLAIFDIDGTIFRSSLTIELFKYLVARKVFRESFMRRITRSEAKWLNRQGNYEDYITHVVNAYQRAIVGKKKSEIIKASRRVIAEHKYKIYRYTNGLLKNIRGKYFTIGISGSPLEVITEYNKFLKLDKLYGWEFGTDERGRYTGKILHAPSQYKKELIVRYLESHKLSLKGSIGIGDTESDIGFLQLVEKPVAFNPNRSLATIALKNNWNVVVERKDLIVEFKPESVKFLKI</sequence>
<dbReference type="InterPro" id="IPR036412">
    <property type="entry name" value="HAD-like_sf"/>
</dbReference>
<keyword evidence="3" id="KW-0460">Magnesium</keyword>
<dbReference type="STRING" id="1817824.A2751_04975"/>
<dbReference type="EMBL" id="MFEK01000006">
    <property type="protein sequence ID" value="OGE79315.1"/>
    <property type="molecule type" value="Genomic_DNA"/>
</dbReference>
<dbReference type="Proteomes" id="UP000176864">
    <property type="component" value="Unassembled WGS sequence"/>
</dbReference>
<comment type="caution">
    <text evidence="4">The sequence shown here is derived from an EMBL/GenBank/DDBJ whole genome shotgun (WGS) entry which is preliminary data.</text>
</comment>
<keyword evidence="2" id="KW-0378">Hydrolase</keyword>
<reference evidence="4 5" key="1">
    <citation type="journal article" date="2016" name="Nat. Commun.">
        <title>Thousands of microbial genomes shed light on interconnected biogeochemical processes in an aquifer system.</title>
        <authorList>
            <person name="Anantharaman K."/>
            <person name="Brown C.T."/>
            <person name="Hug L.A."/>
            <person name="Sharon I."/>
            <person name="Castelle C.J."/>
            <person name="Probst A.J."/>
            <person name="Thomas B.C."/>
            <person name="Singh A."/>
            <person name="Wilkins M.J."/>
            <person name="Karaoz U."/>
            <person name="Brodie E.L."/>
            <person name="Williams K.H."/>
            <person name="Hubbard S.S."/>
            <person name="Banfield J.F."/>
        </authorList>
    </citation>
    <scope>NUCLEOTIDE SEQUENCE [LARGE SCALE GENOMIC DNA]</scope>
</reference>
<organism evidence="4 5">
    <name type="scientific">Candidatus Doudnabacteria bacterium RIFCSPHIGHO2_01_FULL_46_14</name>
    <dbReference type="NCBI Taxonomy" id="1817824"/>
    <lineage>
        <taxon>Bacteria</taxon>
        <taxon>Candidatus Doudnaibacteriota</taxon>
    </lineage>
</organism>
<dbReference type="GO" id="GO:0046872">
    <property type="term" value="F:metal ion binding"/>
    <property type="evidence" value="ECO:0007669"/>
    <property type="project" value="UniProtKB-KW"/>
</dbReference>
<dbReference type="PANTHER" id="PTHR43344:SF13">
    <property type="entry name" value="PHOSPHATASE RV3661-RELATED"/>
    <property type="match status" value="1"/>
</dbReference>
<dbReference type="GO" id="GO:0016787">
    <property type="term" value="F:hydrolase activity"/>
    <property type="evidence" value="ECO:0007669"/>
    <property type="project" value="UniProtKB-KW"/>
</dbReference>
<protein>
    <recommendedName>
        <fullName evidence="6">HAD-IB family hydrolase</fullName>
    </recommendedName>
</protein>
<accession>A0A1F5NNQ6</accession>
<evidence type="ECO:0008006" key="6">
    <source>
        <dbReference type="Google" id="ProtNLM"/>
    </source>
</evidence>
<dbReference type="Gene3D" id="1.20.1440.100">
    <property type="entry name" value="SG protein - dephosphorylation function"/>
    <property type="match status" value="1"/>
</dbReference>
<keyword evidence="1" id="KW-0479">Metal-binding</keyword>
<dbReference type="InterPro" id="IPR023214">
    <property type="entry name" value="HAD_sf"/>
</dbReference>
<evidence type="ECO:0000313" key="5">
    <source>
        <dbReference type="Proteomes" id="UP000176864"/>
    </source>
</evidence>